<accession>A0A517KZC2</accession>
<name>A0A517KZC2_9PEZI</name>
<proteinExistence type="predicted"/>
<keyword evidence="3" id="KW-1185">Reference proteome</keyword>
<gene>
    <name evidence="2" type="ORF">FKW77_004406</name>
</gene>
<evidence type="ECO:0000256" key="1">
    <source>
        <dbReference type="SAM" id="MobiDB-lite"/>
    </source>
</evidence>
<reference evidence="2 3" key="1">
    <citation type="submission" date="2019-07" db="EMBL/GenBank/DDBJ databases">
        <title>Finished genome of Venturia effusa.</title>
        <authorList>
            <person name="Young C.A."/>
            <person name="Cox M.P."/>
            <person name="Ganley A.R.D."/>
            <person name="David W.J."/>
        </authorList>
    </citation>
    <scope>NUCLEOTIDE SEQUENCE [LARGE SCALE GENOMIC DNA]</scope>
    <source>
        <strain evidence="3">albino</strain>
    </source>
</reference>
<organism evidence="2 3">
    <name type="scientific">Venturia effusa</name>
    <dbReference type="NCBI Taxonomy" id="50376"/>
    <lineage>
        <taxon>Eukaryota</taxon>
        <taxon>Fungi</taxon>
        <taxon>Dikarya</taxon>
        <taxon>Ascomycota</taxon>
        <taxon>Pezizomycotina</taxon>
        <taxon>Dothideomycetes</taxon>
        <taxon>Pleosporomycetidae</taxon>
        <taxon>Venturiales</taxon>
        <taxon>Venturiaceae</taxon>
        <taxon>Venturia</taxon>
    </lineage>
</organism>
<protein>
    <submittedName>
        <fullName evidence="2">Uncharacterized protein</fullName>
    </submittedName>
</protein>
<dbReference type="OrthoDB" id="5431245at2759"/>
<evidence type="ECO:0000313" key="2">
    <source>
        <dbReference type="EMBL" id="QDS68729.1"/>
    </source>
</evidence>
<evidence type="ECO:0000313" key="3">
    <source>
        <dbReference type="Proteomes" id="UP000316270"/>
    </source>
</evidence>
<dbReference type="EMBL" id="CP042186">
    <property type="protein sequence ID" value="QDS68729.1"/>
    <property type="molecule type" value="Genomic_DNA"/>
</dbReference>
<dbReference type="AlphaFoldDB" id="A0A517KZC2"/>
<dbReference type="Proteomes" id="UP000316270">
    <property type="component" value="Chromosome 2"/>
</dbReference>
<feature type="compositionally biased region" description="Acidic residues" evidence="1">
    <location>
        <begin position="88"/>
        <end position="108"/>
    </location>
</feature>
<feature type="region of interest" description="Disordered" evidence="1">
    <location>
        <begin position="56"/>
        <end position="143"/>
    </location>
</feature>
<sequence>MLRPSLRPTLSRKIKYWGVKPQAQKKLRREARRGSHDLRKLVGHANFLDVLVSELDDSDGDEGVPSLVQKQGSAVSGEPEENTLGGVLDDDDDDEPASDDDWQDDSSDDEYHTLVRTVSGRLSTAPVDFPEEEQDDNEPMKTESEGYFNISTYGSTRLTTGGFTGLEKIVLVDEENKTNAVVSVAVVSPTMTPLASPTDDFGPSGTS</sequence>